<protein>
    <submittedName>
        <fullName evidence="8">Amino acid transporter domain-containing protein</fullName>
    </submittedName>
</protein>
<feature type="transmembrane region" description="Helical" evidence="6">
    <location>
        <begin position="262"/>
        <end position="280"/>
    </location>
</feature>
<feature type="transmembrane region" description="Helical" evidence="6">
    <location>
        <begin position="116"/>
        <end position="137"/>
    </location>
</feature>
<evidence type="ECO:0000313" key="9">
    <source>
        <dbReference type="Proteomes" id="UP000240830"/>
    </source>
</evidence>
<proteinExistence type="inferred from homology"/>
<evidence type="ECO:0000313" key="8">
    <source>
        <dbReference type="EMBL" id="PJF18547.1"/>
    </source>
</evidence>
<comment type="similarity">
    <text evidence="2">Belongs to the amino acid/polyamine transporter 2 family.</text>
</comment>
<keyword evidence="4 6" id="KW-1133">Transmembrane helix</keyword>
<dbReference type="Proteomes" id="UP000240830">
    <property type="component" value="Unassembled WGS sequence"/>
</dbReference>
<comment type="caution">
    <text evidence="8">The sequence shown here is derived from an EMBL/GenBank/DDBJ whole genome shotgun (WGS) entry which is preliminary data.</text>
</comment>
<dbReference type="Pfam" id="PF01490">
    <property type="entry name" value="Aa_trans"/>
    <property type="match status" value="1"/>
</dbReference>
<gene>
    <name evidence="8" type="ORF">PSACC_01665</name>
</gene>
<feature type="transmembrane region" description="Helical" evidence="6">
    <location>
        <begin position="331"/>
        <end position="355"/>
    </location>
</feature>
<evidence type="ECO:0000256" key="3">
    <source>
        <dbReference type="ARBA" id="ARBA00022692"/>
    </source>
</evidence>
<feature type="transmembrane region" description="Helical" evidence="6">
    <location>
        <begin position="219"/>
        <end position="242"/>
    </location>
</feature>
<evidence type="ECO:0000256" key="4">
    <source>
        <dbReference type="ARBA" id="ARBA00022989"/>
    </source>
</evidence>
<dbReference type="STRING" id="1246581.A0A2H9TLC3"/>
<feature type="transmembrane region" description="Helical" evidence="6">
    <location>
        <begin position="307"/>
        <end position="325"/>
    </location>
</feature>
<accession>A0A2H9TLC3</accession>
<feature type="domain" description="Amino acid transporter transmembrane" evidence="7">
    <location>
        <begin position="3"/>
        <end position="388"/>
    </location>
</feature>
<dbReference type="OrthoDB" id="438545at2759"/>
<evidence type="ECO:0000259" key="7">
    <source>
        <dbReference type="Pfam" id="PF01490"/>
    </source>
</evidence>
<keyword evidence="5 6" id="KW-0472">Membrane</keyword>
<evidence type="ECO:0000256" key="5">
    <source>
        <dbReference type="ARBA" id="ARBA00023136"/>
    </source>
</evidence>
<feature type="transmembrane region" description="Helical" evidence="6">
    <location>
        <begin position="189"/>
        <end position="207"/>
    </location>
</feature>
<organism evidence="8 9">
    <name type="scientific">Paramicrosporidium saccamoebae</name>
    <dbReference type="NCBI Taxonomy" id="1246581"/>
    <lineage>
        <taxon>Eukaryota</taxon>
        <taxon>Fungi</taxon>
        <taxon>Fungi incertae sedis</taxon>
        <taxon>Cryptomycota</taxon>
        <taxon>Cryptomycota incertae sedis</taxon>
        <taxon>Paramicrosporidium</taxon>
    </lineage>
</organism>
<sequence>MASGAFNMCKSAIGVGILSLPYSMKNAGLVLGLALLFFGSAATTSTLYLLGRIAAHTDQGDYFLVGRLAYGSMGEITAVVATMVYLFGALIAYASYTAKYLQMFLAFALNVEANAVWYTNSRIIIAICAAFIFPLACLRDLSKLAKASIVGMLCMTFVCGLITVDYLISSPAEKPTLTMVNLSSDALKAFSNILFAFCNHFTLLAIVPTFINPTAKRRLTMIGGSSTIVVLFYFLVSLFGYLNFGDQVPANILLAKSILSYAIAQLLVSCVIIVSFPLLCDPTKSCVDLLLTKAIGPAGGNGQVRNIGITGGLVAGCAVVAMFAADAVLPILGAFTSLCGSMLMFIFPATYFLRLSKMYKISMKERIICYIDIAVGLLVMVFGTYFSVVQSIAELKALYS</sequence>
<dbReference type="PANTHER" id="PTHR22950">
    <property type="entry name" value="AMINO ACID TRANSPORTER"/>
    <property type="match status" value="1"/>
</dbReference>
<keyword evidence="9" id="KW-1185">Reference proteome</keyword>
<dbReference type="GO" id="GO:0015179">
    <property type="term" value="F:L-amino acid transmembrane transporter activity"/>
    <property type="evidence" value="ECO:0007669"/>
    <property type="project" value="TreeGrafter"/>
</dbReference>
<feature type="transmembrane region" description="Helical" evidence="6">
    <location>
        <begin position="367"/>
        <end position="388"/>
    </location>
</feature>
<name>A0A2H9TLC3_9FUNG</name>
<reference evidence="8 9" key="1">
    <citation type="submission" date="2016-10" db="EMBL/GenBank/DDBJ databases">
        <title>The genome of Paramicrosporidium saccamoebae is the missing link in understanding Cryptomycota and Microsporidia evolution.</title>
        <authorList>
            <person name="Quandt C.A."/>
            <person name="Beaudet D."/>
            <person name="Corsaro D."/>
            <person name="Michel R."/>
            <person name="Corradi N."/>
            <person name="James T."/>
        </authorList>
    </citation>
    <scope>NUCLEOTIDE SEQUENCE [LARGE SCALE GENOMIC DNA]</scope>
    <source>
        <strain evidence="8 9">KSL3</strain>
    </source>
</reference>
<dbReference type="GO" id="GO:0016020">
    <property type="term" value="C:membrane"/>
    <property type="evidence" value="ECO:0007669"/>
    <property type="project" value="UniProtKB-SubCell"/>
</dbReference>
<evidence type="ECO:0000256" key="1">
    <source>
        <dbReference type="ARBA" id="ARBA00004141"/>
    </source>
</evidence>
<feature type="transmembrane region" description="Helical" evidence="6">
    <location>
        <begin position="149"/>
        <end position="169"/>
    </location>
</feature>
<dbReference type="EMBL" id="MTSL01000117">
    <property type="protein sequence ID" value="PJF18547.1"/>
    <property type="molecule type" value="Genomic_DNA"/>
</dbReference>
<dbReference type="InterPro" id="IPR013057">
    <property type="entry name" value="AA_transpt_TM"/>
</dbReference>
<feature type="transmembrane region" description="Helical" evidence="6">
    <location>
        <begin position="29"/>
        <end position="55"/>
    </location>
</feature>
<feature type="transmembrane region" description="Helical" evidence="6">
    <location>
        <begin position="76"/>
        <end position="96"/>
    </location>
</feature>
<keyword evidence="3 6" id="KW-0812">Transmembrane</keyword>
<comment type="subcellular location">
    <subcellularLocation>
        <location evidence="1">Membrane</location>
        <topology evidence="1">Multi-pass membrane protein</topology>
    </subcellularLocation>
</comment>
<evidence type="ECO:0000256" key="6">
    <source>
        <dbReference type="SAM" id="Phobius"/>
    </source>
</evidence>
<evidence type="ECO:0000256" key="2">
    <source>
        <dbReference type="ARBA" id="ARBA00008066"/>
    </source>
</evidence>
<dbReference type="AlphaFoldDB" id="A0A2H9TLC3"/>